<comment type="similarity">
    <text evidence="2 9">Belongs to the multidrug resistance efflux pump SepA family.</text>
</comment>
<keyword evidence="5" id="KW-1003">Cell membrane</keyword>
<feature type="transmembrane region" description="Helical" evidence="9">
    <location>
        <begin position="127"/>
        <end position="145"/>
    </location>
</feature>
<feature type="transmembrane region" description="Helical" evidence="9">
    <location>
        <begin position="99"/>
        <end position="121"/>
    </location>
</feature>
<evidence type="ECO:0000256" key="7">
    <source>
        <dbReference type="ARBA" id="ARBA00022989"/>
    </source>
</evidence>
<reference evidence="10 11" key="1">
    <citation type="submission" date="2022-06" db="EMBL/GenBank/DDBJ databases">
        <title>Staphylococcus hominis ShoR14 genome sequence.</title>
        <authorList>
            <person name="Yeo C.C."/>
            <person name="Chew C.H."/>
            <person name="Che Hamzah A.M."/>
            <person name="Al-Trad E.I."/>
        </authorList>
    </citation>
    <scope>NUCLEOTIDE SEQUENCE [LARGE SCALE GENOMIC DNA]</scope>
    <source>
        <strain evidence="10 11">ShoR14</strain>
    </source>
</reference>
<evidence type="ECO:0000256" key="8">
    <source>
        <dbReference type="ARBA" id="ARBA00023136"/>
    </source>
</evidence>
<sequence length="155" mass="18439">MKFSNQKFNGIFPTLLILLIFILSGCIFLIFLGFGLFGLSRILIFLKLGFFTYNKDLFSNLVYYGSYIVFGYFLLFAIEHLMDYFRKQLPNNPYFNGTLFHLISYVITTILFYFVIHIHYVYIKIEFWVIALIIGILYLCKMIFYPDSEDLNDKK</sequence>
<evidence type="ECO:0000313" key="10">
    <source>
        <dbReference type="EMBL" id="MCM5673150.1"/>
    </source>
</evidence>
<keyword evidence="11" id="KW-1185">Reference proteome</keyword>
<keyword evidence="4 9" id="KW-0813">Transport</keyword>
<comment type="caution">
    <text evidence="10">The sequence shown here is derived from an EMBL/GenBank/DDBJ whole genome shotgun (WGS) entry which is preliminary data.</text>
</comment>
<protein>
    <recommendedName>
        <fullName evidence="3 9">Multidrug resistance efflux pump SepA</fullName>
    </recommendedName>
    <alternativeName>
        <fullName evidence="9">Antiseptic resistance protein SepA</fullName>
    </alternativeName>
</protein>
<gene>
    <name evidence="9" type="primary">sepA</name>
    <name evidence="10" type="ORF">J7T32_010405</name>
</gene>
<evidence type="ECO:0000256" key="2">
    <source>
        <dbReference type="ARBA" id="ARBA00006238"/>
    </source>
</evidence>
<keyword evidence="6 9" id="KW-0812">Transmembrane</keyword>
<evidence type="ECO:0000256" key="3">
    <source>
        <dbReference type="ARBA" id="ARBA00016025"/>
    </source>
</evidence>
<dbReference type="PROSITE" id="PS51257">
    <property type="entry name" value="PROKAR_LIPOPROTEIN"/>
    <property type="match status" value="1"/>
</dbReference>
<dbReference type="EMBL" id="JAGHKT020000020">
    <property type="protein sequence ID" value="MCM5673150.1"/>
    <property type="molecule type" value="Genomic_DNA"/>
</dbReference>
<evidence type="ECO:0000256" key="9">
    <source>
        <dbReference type="RuleBase" id="RU362138"/>
    </source>
</evidence>
<dbReference type="AlphaFoldDB" id="A0A4Q9WRD4"/>
<comment type="subcellular location">
    <subcellularLocation>
        <location evidence="1 9">Cell membrane</location>
        <topology evidence="1 9">Multi-pass membrane protein</topology>
    </subcellularLocation>
</comment>
<dbReference type="InterPro" id="IPR031396">
    <property type="entry name" value="SepA"/>
</dbReference>
<feature type="transmembrane region" description="Helical" evidence="9">
    <location>
        <begin position="57"/>
        <end position="78"/>
    </location>
</feature>
<dbReference type="RefSeq" id="WP_017175365.1">
    <property type="nucleotide sequence ID" value="NZ_CANLYX010000003.1"/>
</dbReference>
<feature type="transmembrane region" description="Helical" evidence="9">
    <location>
        <begin position="12"/>
        <end position="37"/>
    </location>
</feature>
<evidence type="ECO:0000256" key="6">
    <source>
        <dbReference type="ARBA" id="ARBA00022692"/>
    </source>
</evidence>
<comment type="function">
    <text evidence="9">Involved in multidrug efflux.</text>
</comment>
<proteinExistence type="inferred from homology"/>
<evidence type="ECO:0000256" key="5">
    <source>
        <dbReference type="ARBA" id="ARBA00022475"/>
    </source>
</evidence>
<keyword evidence="8 9" id="KW-0472">Membrane</keyword>
<evidence type="ECO:0000313" key="11">
    <source>
        <dbReference type="Proteomes" id="UP000665944"/>
    </source>
</evidence>
<keyword evidence="7 9" id="KW-1133">Transmembrane helix</keyword>
<name>A0A4Q9WRD4_STAHO</name>
<evidence type="ECO:0000256" key="1">
    <source>
        <dbReference type="ARBA" id="ARBA00004651"/>
    </source>
</evidence>
<dbReference type="Proteomes" id="UP000665944">
    <property type="component" value="Unassembled WGS sequence"/>
</dbReference>
<accession>A0A4Q9WRD4</accession>
<dbReference type="Pfam" id="PF17080">
    <property type="entry name" value="SepA"/>
    <property type="match status" value="1"/>
</dbReference>
<dbReference type="GO" id="GO:0005886">
    <property type="term" value="C:plasma membrane"/>
    <property type="evidence" value="ECO:0007669"/>
    <property type="project" value="UniProtKB-SubCell"/>
</dbReference>
<evidence type="ECO:0000256" key="4">
    <source>
        <dbReference type="ARBA" id="ARBA00022448"/>
    </source>
</evidence>
<organism evidence="10 11">
    <name type="scientific">Staphylococcus hominis</name>
    <dbReference type="NCBI Taxonomy" id="1290"/>
    <lineage>
        <taxon>Bacteria</taxon>
        <taxon>Bacillati</taxon>
        <taxon>Bacillota</taxon>
        <taxon>Bacilli</taxon>
        <taxon>Bacillales</taxon>
        <taxon>Staphylococcaceae</taxon>
        <taxon>Staphylococcus</taxon>
    </lineage>
</organism>